<dbReference type="CDD" id="cd14748">
    <property type="entry name" value="PBP2_UgpB"/>
    <property type="match status" value="1"/>
</dbReference>
<evidence type="ECO:0000256" key="2">
    <source>
        <dbReference type="ARBA" id="ARBA00008520"/>
    </source>
</evidence>
<dbReference type="EMBL" id="AIMB01000003">
    <property type="protein sequence ID" value="EJF91032.1"/>
    <property type="molecule type" value="Genomic_DNA"/>
</dbReference>
<dbReference type="SUPFAM" id="SSF53850">
    <property type="entry name" value="Periplasmic binding protein-like II"/>
    <property type="match status" value="1"/>
</dbReference>
<comment type="caution">
    <text evidence="10">The sequence shown here is derived from an EMBL/GenBank/DDBJ whole genome shotgun (WGS) entry which is preliminary data.</text>
</comment>
<dbReference type="GO" id="GO:0042597">
    <property type="term" value="C:periplasmic space"/>
    <property type="evidence" value="ECO:0007669"/>
    <property type="project" value="UniProtKB-SubCell"/>
</dbReference>
<sequence>MNIKRYLCVMPFLAIGLGWMVSLGHAQTAASTVDQPVEIIFYNYNLASAGIGAEATQKMISDFMDKNPLIKVEGIGVPAENFLTRLQADFAAGQTVDLIQLRFNDFDFAVHNLGAKALEDLIPEDEFIDHTKGMVPNGVRLGQLNGKTYGLAYTFSTPVLYYNGDLFRQAGLDPDHPPQTWDDVKKASLAIKEKTHNDGFSMGMFGSGPGDWLFQGLVRSNNGEVISRDRKTLKFGEKESLEAVRMMRDLALSGALMNTDLNGAMDSMAAGTLGMYLQSSGLQNYLVKSAKDKFELRATTMPRFGDKPVRPNNSGSALIITTDDPVKQRAAWELMKHLTTKEAYTIITSQIGYLPLRLDIVDDPKYLKNWVQENPLIEPNLKQLKILEPWESLPGPNYRQIEKIMMDAAELAVFGNEDPDEIMKNAQNTAQTLMPNET</sequence>
<gene>
    <name evidence="10" type="ORF">ME5_00364</name>
</gene>
<evidence type="ECO:0000313" key="11">
    <source>
        <dbReference type="Proteomes" id="UP000008952"/>
    </source>
</evidence>
<reference evidence="10 11" key="1">
    <citation type="submission" date="2012-03" db="EMBL/GenBank/DDBJ databases">
        <title>The Genome Sequence of Bartonella tamiae Th239.</title>
        <authorList>
            <consortium name="The Broad Institute Genome Sequencing Platform"/>
            <consortium name="The Broad Institute Genome Sequencing Center for Infectious Disease"/>
            <person name="Feldgarden M."/>
            <person name="Kirby J."/>
            <person name="Kosoy M."/>
            <person name="Birtles R."/>
            <person name="Probert W.S."/>
            <person name="Chiaraviglio L."/>
            <person name="Young S.K."/>
            <person name="Zeng Q."/>
            <person name="Gargeya S."/>
            <person name="Fitzgerald M."/>
            <person name="Haas B."/>
            <person name="Abouelleil A."/>
            <person name="Alvarado L."/>
            <person name="Arachchi H.M."/>
            <person name="Berlin A."/>
            <person name="Chapman S.B."/>
            <person name="Gearin G."/>
            <person name="Goldberg J."/>
            <person name="Griggs A."/>
            <person name="Gujja S."/>
            <person name="Hansen M."/>
            <person name="Heiman D."/>
            <person name="Howarth C."/>
            <person name="Larimer J."/>
            <person name="Lui A."/>
            <person name="MacDonald P.J.P."/>
            <person name="McCowen C."/>
            <person name="Montmayeur A."/>
            <person name="Murphy C."/>
            <person name="Neiman D."/>
            <person name="Pearson M."/>
            <person name="Priest M."/>
            <person name="Roberts A."/>
            <person name="Saif S."/>
            <person name="Shea T."/>
            <person name="Sisk P."/>
            <person name="Stolte C."/>
            <person name="Sykes S."/>
            <person name="Wortman J."/>
            <person name="Nusbaum C."/>
            <person name="Birren B."/>
        </authorList>
    </citation>
    <scope>NUCLEOTIDE SEQUENCE [LARGE SCALE GENOMIC DNA]</scope>
    <source>
        <strain evidence="10 11">Th239</strain>
    </source>
</reference>
<comment type="subunit">
    <text evidence="3">The complex is composed of two ATP-binding proteins (UgpC), two transmembrane proteins (UgpA and UgpE) and a solute-binding protein (UgpB).</text>
</comment>
<accession>J1K0T0</accession>
<keyword evidence="6 9" id="KW-0732">Signal</keyword>
<name>J1K0T0_9HYPH</name>
<dbReference type="AlphaFoldDB" id="J1K0T0"/>
<feature type="signal peptide" evidence="9">
    <location>
        <begin position="1"/>
        <end position="26"/>
    </location>
</feature>
<evidence type="ECO:0000256" key="3">
    <source>
        <dbReference type="ARBA" id="ARBA00011557"/>
    </source>
</evidence>
<dbReference type="PANTHER" id="PTHR43649:SF31">
    <property type="entry name" value="SN-GLYCEROL-3-PHOSPHATE-BINDING PERIPLASMIC PROTEIN UGPB"/>
    <property type="match status" value="1"/>
</dbReference>
<protein>
    <recommendedName>
        <fullName evidence="4">sn-glycerol-3-phosphate-binding periplasmic protein UgpB</fullName>
    </recommendedName>
</protein>
<evidence type="ECO:0000313" key="10">
    <source>
        <dbReference type="EMBL" id="EJF91032.1"/>
    </source>
</evidence>
<evidence type="ECO:0000256" key="5">
    <source>
        <dbReference type="ARBA" id="ARBA00022448"/>
    </source>
</evidence>
<dbReference type="InterPro" id="IPR006059">
    <property type="entry name" value="SBP"/>
</dbReference>
<dbReference type="Proteomes" id="UP000008952">
    <property type="component" value="Unassembled WGS sequence"/>
</dbReference>
<comment type="similarity">
    <text evidence="2">Belongs to the bacterial solute-binding protein 1 family.</text>
</comment>
<dbReference type="RefSeq" id="WP_008037916.1">
    <property type="nucleotide sequence ID" value="NZ_JH725147.1"/>
</dbReference>
<feature type="chain" id="PRO_5003744542" description="sn-glycerol-3-phosphate-binding periplasmic protein UgpB" evidence="9">
    <location>
        <begin position="27"/>
        <end position="438"/>
    </location>
</feature>
<organism evidence="10 11">
    <name type="scientific">Bartonella tamiae Th239</name>
    <dbReference type="NCBI Taxonomy" id="1094558"/>
    <lineage>
        <taxon>Bacteria</taxon>
        <taxon>Pseudomonadati</taxon>
        <taxon>Pseudomonadota</taxon>
        <taxon>Alphaproteobacteria</taxon>
        <taxon>Hyphomicrobiales</taxon>
        <taxon>Bartonellaceae</taxon>
        <taxon>Bartonella</taxon>
    </lineage>
</organism>
<evidence type="ECO:0000256" key="4">
    <source>
        <dbReference type="ARBA" id="ARBA00017470"/>
    </source>
</evidence>
<comment type="subcellular location">
    <subcellularLocation>
        <location evidence="1">Periplasm</location>
    </subcellularLocation>
</comment>
<keyword evidence="5" id="KW-0813">Transport</keyword>
<evidence type="ECO:0000256" key="6">
    <source>
        <dbReference type="ARBA" id="ARBA00022729"/>
    </source>
</evidence>
<dbReference type="eggNOG" id="COG1653">
    <property type="taxonomic scope" value="Bacteria"/>
</dbReference>
<evidence type="ECO:0000256" key="7">
    <source>
        <dbReference type="ARBA" id="ARBA00022764"/>
    </source>
</evidence>
<dbReference type="Pfam" id="PF13416">
    <property type="entry name" value="SBP_bac_8"/>
    <property type="match status" value="1"/>
</dbReference>
<keyword evidence="7" id="KW-0574">Periplasm</keyword>
<dbReference type="STRING" id="1094558.ME5_00364"/>
<evidence type="ECO:0000256" key="9">
    <source>
        <dbReference type="SAM" id="SignalP"/>
    </source>
</evidence>
<dbReference type="InterPro" id="IPR050490">
    <property type="entry name" value="Bact_solute-bd_prot1"/>
</dbReference>
<dbReference type="OrthoDB" id="9762335at2"/>
<evidence type="ECO:0000256" key="1">
    <source>
        <dbReference type="ARBA" id="ARBA00004418"/>
    </source>
</evidence>
<evidence type="ECO:0000256" key="8">
    <source>
        <dbReference type="ARBA" id="ARBA00034473"/>
    </source>
</evidence>
<dbReference type="PANTHER" id="PTHR43649">
    <property type="entry name" value="ARABINOSE-BINDING PROTEIN-RELATED"/>
    <property type="match status" value="1"/>
</dbReference>
<dbReference type="PATRIC" id="fig|1094558.3.peg.402"/>
<keyword evidence="11" id="KW-1185">Reference proteome</keyword>
<proteinExistence type="inferred from homology"/>
<comment type="function">
    <text evidence="8">Part of the ABC transporter complex UgpBAEC involved in sn-glycerol-3-phosphate (G3P) import. Binds G3P.</text>
</comment>
<dbReference type="HOGENOM" id="CLU_031285_3_1_5"/>
<dbReference type="Gene3D" id="3.40.190.10">
    <property type="entry name" value="Periplasmic binding protein-like II"/>
    <property type="match status" value="1"/>
</dbReference>